<dbReference type="GO" id="GO:0016301">
    <property type="term" value="F:kinase activity"/>
    <property type="evidence" value="ECO:0007669"/>
    <property type="project" value="UniProtKB-KW"/>
</dbReference>
<dbReference type="SUPFAM" id="SSF116846">
    <property type="entry name" value="MIT domain"/>
    <property type="match status" value="1"/>
</dbReference>
<feature type="region of interest" description="Disordered" evidence="1">
    <location>
        <begin position="173"/>
        <end position="193"/>
    </location>
</feature>
<organism evidence="3 4">
    <name type="scientific">Folsomia candida</name>
    <name type="common">Springtail</name>
    <dbReference type="NCBI Taxonomy" id="158441"/>
    <lineage>
        <taxon>Eukaryota</taxon>
        <taxon>Metazoa</taxon>
        <taxon>Ecdysozoa</taxon>
        <taxon>Arthropoda</taxon>
        <taxon>Hexapoda</taxon>
        <taxon>Collembola</taxon>
        <taxon>Entomobryomorpha</taxon>
        <taxon>Isotomoidea</taxon>
        <taxon>Isotomidae</taxon>
        <taxon>Proisotominae</taxon>
        <taxon>Folsomia</taxon>
    </lineage>
</organism>
<keyword evidence="4" id="KW-1185">Reference proteome</keyword>
<dbReference type="SMART" id="SM00745">
    <property type="entry name" value="MIT"/>
    <property type="match status" value="1"/>
</dbReference>
<dbReference type="SMART" id="SM00312">
    <property type="entry name" value="PX"/>
    <property type="match status" value="1"/>
</dbReference>
<proteinExistence type="predicted"/>
<evidence type="ECO:0000259" key="2">
    <source>
        <dbReference type="PROSITE" id="PS50195"/>
    </source>
</evidence>
<feature type="compositionally biased region" description="Low complexity" evidence="1">
    <location>
        <begin position="180"/>
        <end position="193"/>
    </location>
</feature>
<dbReference type="Gene3D" id="3.30.200.20">
    <property type="entry name" value="Phosphorylase Kinase, domain 1"/>
    <property type="match status" value="1"/>
</dbReference>
<comment type="caution">
    <text evidence="3">The sequence shown here is derived from an EMBL/GenBank/DDBJ whole genome shotgun (WGS) entry which is preliminary data.</text>
</comment>
<gene>
    <name evidence="3" type="ORF">Fcan01_05848</name>
</gene>
<dbReference type="InterPro" id="IPR036871">
    <property type="entry name" value="PX_dom_sf"/>
</dbReference>
<dbReference type="InterPro" id="IPR036181">
    <property type="entry name" value="MIT_dom_sf"/>
</dbReference>
<dbReference type="SUPFAM" id="SSF64268">
    <property type="entry name" value="PX domain"/>
    <property type="match status" value="1"/>
</dbReference>
<evidence type="ECO:0000256" key="1">
    <source>
        <dbReference type="SAM" id="MobiDB-lite"/>
    </source>
</evidence>
<dbReference type="STRING" id="158441.A0A226EUJ0"/>
<dbReference type="PANTHER" id="PTHR15508:SF8">
    <property type="entry name" value="LD24550P"/>
    <property type="match status" value="1"/>
</dbReference>
<feature type="region of interest" description="Disordered" evidence="1">
    <location>
        <begin position="262"/>
        <end position="282"/>
    </location>
</feature>
<dbReference type="AlphaFoldDB" id="A0A226EUJ0"/>
<dbReference type="Proteomes" id="UP000198287">
    <property type="component" value="Unassembled WGS sequence"/>
</dbReference>
<dbReference type="OMA" id="KALHRRD"/>
<dbReference type="EMBL" id="LNIX01000002">
    <property type="protein sequence ID" value="OXA60734.1"/>
    <property type="molecule type" value="Genomic_DNA"/>
</dbReference>
<dbReference type="InterPro" id="IPR007330">
    <property type="entry name" value="MIT_dom"/>
</dbReference>
<dbReference type="Gene3D" id="1.20.58.80">
    <property type="entry name" value="Phosphotransferase system, lactose/cellobiose-type IIA subunit"/>
    <property type="match status" value="1"/>
</dbReference>
<dbReference type="SUPFAM" id="SSF56112">
    <property type="entry name" value="Protein kinase-like (PK-like)"/>
    <property type="match status" value="1"/>
</dbReference>
<dbReference type="InterPro" id="IPR051866">
    <property type="entry name" value="Intracell_Sig-Traffick_Protein"/>
</dbReference>
<dbReference type="GO" id="GO:0035091">
    <property type="term" value="F:phosphatidylinositol binding"/>
    <property type="evidence" value="ECO:0007669"/>
    <property type="project" value="InterPro"/>
</dbReference>
<dbReference type="OrthoDB" id="1278353at2759"/>
<dbReference type="InterPro" id="IPR011009">
    <property type="entry name" value="Kinase-like_dom_sf"/>
</dbReference>
<dbReference type="PROSITE" id="PS50195">
    <property type="entry name" value="PX"/>
    <property type="match status" value="1"/>
</dbReference>
<keyword evidence="3" id="KW-0418">Kinase</keyword>
<dbReference type="Pfam" id="PF04212">
    <property type="entry name" value="MIT"/>
    <property type="match status" value="1"/>
</dbReference>
<name>A0A226EUJ0_FOLCA</name>
<keyword evidence="3" id="KW-0808">Transferase</keyword>
<accession>A0A226EUJ0</accession>
<sequence length="834" mass="93193">MMKRLDGKDIWIRKFEISEHKRHKKGFTAYKVVSTVFPRNFPDGATKITVWKRYKDFKALHKELEALFVQLYLKGKFPQLPTDKFFGRFDHDVIERRRIAALELLEFSATFPQLFLNKIFVNFFEDGLYPRDFVDAATSTEDGKDQNVRVEAEDINFEDCLIPEKVWQEVNPGEGVDECSSPSFSAASPEPNSVSNLDTNFSLPIGSMVDNVSSDNINPVPDSSELMLLQHHPDQLSIPVVNHTTPNPIVVTFSDIGASLPTLPNHSNNGSNSQQISTAAPSPYSLQESKHSFFKGSTTSLNEDLNYLEEFDFCQSESSPHIPNSSSTSSLNTCGRIPKTQDLKKSSLKKYTGFNLFDFLPIFTKKQDKLTDEQNLSNSLSSYIREAAGFISVAQHYESDYDYAAALNSYTEGIRVLLEGAQCDQDIQRRALVKRKVEKYLSHAEELKQKVKDSLPDASLELLRPGVVVKEACVGSIESHADDDFVMIKSNVISSSIEELKNFKVVGSTYNNILVAVDITAQGGPDCFAIKVLRKSSSLLDPEKPTLIPNTIPFMVQLLKWFNTEDGIILVLQYAAGGRLLNFVQSYQTKELSMTESQIQGDPKFQTILPTPSYHSSLPSNVNLEQIMLENQPISIGHTDTLTTSHSQIEKENLMVTEKVALDQLQPKINKVPLSSPEEINRQKFNWELESVLPPSTPYPNTALDLQTDALLENSRELLKTVSKTLETQKKATTTVLDSSIISTSLDIREESSLSSTNRCMVDVDDSMRYSNPNISIPAAFMVPNPSNNQIEDSQCSATPSLPARAIPERCVKIWAAELVIALDKLHSQGITYG</sequence>
<dbReference type="PANTHER" id="PTHR15508">
    <property type="entry name" value="RIBOSOMAL PROTEIN S6 KINASE"/>
    <property type="match status" value="1"/>
</dbReference>
<dbReference type="InterPro" id="IPR001683">
    <property type="entry name" value="PX_dom"/>
</dbReference>
<reference evidence="3 4" key="1">
    <citation type="submission" date="2015-12" db="EMBL/GenBank/DDBJ databases">
        <title>The genome of Folsomia candida.</title>
        <authorList>
            <person name="Faddeeva A."/>
            <person name="Derks M.F."/>
            <person name="Anvar Y."/>
            <person name="Smit S."/>
            <person name="Van Straalen N."/>
            <person name="Roelofs D."/>
        </authorList>
    </citation>
    <scope>NUCLEOTIDE SEQUENCE [LARGE SCALE GENOMIC DNA]</scope>
    <source>
        <strain evidence="3 4">VU population</strain>
        <tissue evidence="3">Whole body</tissue>
    </source>
</reference>
<dbReference type="Gene3D" id="3.30.1520.10">
    <property type="entry name" value="Phox-like domain"/>
    <property type="match status" value="1"/>
</dbReference>
<protein>
    <submittedName>
        <fullName evidence="3">Ribosomal protein S6 kinase delta-1</fullName>
    </submittedName>
</protein>
<dbReference type="Pfam" id="PF00787">
    <property type="entry name" value="PX"/>
    <property type="match status" value="1"/>
</dbReference>
<feature type="domain" description="PX" evidence="2">
    <location>
        <begin position="8"/>
        <end position="131"/>
    </location>
</feature>
<evidence type="ECO:0000313" key="4">
    <source>
        <dbReference type="Proteomes" id="UP000198287"/>
    </source>
</evidence>
<evidence type="ECO:0000313" key="3">
    <source>
        <dbReference type="EMBL" id="OXA60734.1"/>
    </source>
</evidence>